<name>A0A2H1L8D5_9MICO</name>
<evidence type="ECO:0000313" key="2">
    <source>
        <dbReference type="Proteomes" id="UP000234462"/>
    </source>
</evidence>
<dbReference type="Proteomes" id="UP000234462">
    <property type="component" value="Unassembled WGS sequence"/>
</dbReference>
<sequence length="83" mass="9069">MCSSSGLRSGVVVVAKQENSPTIIGLTQYLDPGYWSWTDAEKQVLATGDAGEIGEVVTRRLEADGREVESVYAIVHDKDEREV</sequence>
<protein>
    <submittedName>
        <fullName evidence="1">Uncharacterized protein</fullName>
    </submittedName>
</protein>
<dbReference type="AlphaFoldDB" id="A0A2H1L8D5"/>
<proteinExistence type="predicted"/>
<dbReference type="EMBL" id="FXZM01000015">
    <property type="protein sequence ID" value="SMY13010.1"/>
    <property type="molecule type" value="Genomic_DNA"/>
</dbReference>
<organism evidence="1 2">
    <name type="scientific">Brevibacterium jeotgali</name>
    <dbReference type="NCBI Taxonomy" id="1262550"/>
    <lineage>
        <taxon>Bacteria</taxon>
        <taxon>Bacillati</taxon>
        <taxon>Actinomycetota</taxon>
        <taxon>Actinomycetes</taxon>
        <taxon>Micrococcales</taxon>
        <taxon>Brevibacteriaceae</taxon>
        <taxon>Brevibacterium</taxon>
    </lineage>
</organism>
<reference evidence="2" key="1">
    <citation type="submission" date="2017-03" db="EMBL/GenBank/DDBJ databases">
        <authorList>
            <person name="Monnet C."/>
        </authorList>
    </citation>
    <scope>NUCLEOTIDE SEQUENCE [LARGE SCALE GENOMIC DNA]</scope>
    <source>
        <strain evidence="2">SJ5-8</strain>
    </source>
</reference>
<accession>A0A2H1L8D5</accession>
<gene>
    <name evidence="1" type="ORF">BJEO58_02618</name>
</gene>
<evidence type="ECO:0000313" key="1">
    <source>
        <dbReference type="EMBL" id="SMY13010.1"/>
    </source>
</evidence>
<keyword evidence="2" id="KW-1185">Reference proteome</keyword>